<sequence>MLPLKSIEYEWIDGVERLEMYEPGGYHPIMIDDVLHSRYRIVDKLGYGGYSTVWLAHDGRLNRYVAIKVAISQTTLLRRETSILHALSEPRVTPPLVSEATSIAANDVLPSILDEFDVRGPNGMHKCYAVGPAQGNIKDASFNRLFPIHVARALAAKLAVAVAFVHSKGFVHGDIHLRNALVKLSPSFNNLSILQLREKFGEPETVPIRRVDGKPLSPNVPSQAVTSLYLGKRAPDFTIEDARGLVLSDFGESFNPTTELRLGRNCNTPTAKKAPEALFEPEAALSYSSDIWSLGTAIWEILAMKFIFSESETEDEIVAQQIDVLEEETLR</sequence>
<dbReference type="EC" id="2.7.11.1" evidence="1"/>
<evidence type="ECO:0000256" key="6">
    <source>
        <dbReference type="ARBA" id="ARBA00022840"/>
    </source>
</evidence>
<dbReference type="Proteomes" id="UP000824596">
    <property type="component" value="Unassembled WGS sequence"/>
</dbReference>
<dbReference type="AlphaFoldDB" id="A0A9P8SCN7"/>
<dbReference type="SUPFAM" id="SSF56112">
    <property type="entry name" value="Protein kinase-like (PK-like)"/>
    <property type="match status" value="1"/>
</dbReference>
<keyword evidence="2" id="KW-0723">Serine/threonine-protein kinase</keyword>
<dbReference type="GO" id="GO:0004674">
    <property type="term" value="F:protein serine/threonine kinase activity"/>
    <property type="evidence" value="ECO:0007669"/>
    <property type="project" value="UniProtKB-KW"/>
</dbReference>
<evidence type="ECO:0000256" key="9">
    <source>
        <dbReference type="PROSITE-ProRule" id="PRU10141"/>
    </source>
</evidence>
<evidence type="ECO:0000313" key="12">
    <source>
        <dbReference type="Proteomes" id="UP000824596"/>
    </source>
</evidence>
<evidence type="ECO:0000256" key="7">
    <source>
        <dbReference type="ARBA" id="ARBA00047899"/>
    </source>
</evidence>
<proteinExistence type="predicted"/>
<dbReference type="PROSITE" id="PS50011">
    <property type="entry name" value="PROTEIN_KINASE_DOM"/>
    <property type="match status" value="1"/>
</dbReference>
<keyword evidence="3" id="KW-0808">Transferase</keyword>
<dbReference type="InterPro" id="IPR051334">
    <property type="entry name" value="SRPK"/>
</dbReference>
<keyword evidence="6 9" id="KW-0067">ATP-binding</keyword>
<dbReference type="OrthoDB" id="5979581at2759"/>
<keyword evidence="5 11" id="KW-0418">Kinase</keyword>
<name>A0A9P8SCN7_9HYPO</name>
<keyword evidence="12" id="KW-1185">Reference proteome</keyword>
<keyword evidence="4 9" id="KW-0547">Nucleotide-binding</keyword>
<comment type="caution">
    <text evidence="11">The sequence shown here is derived from an EMBL/GenBank/DDBJ whole genome shotgun (WGS) entry which is preliminary data.</text>
</comment>
<dbReference type="PANTHER" id="PTHR47634">
    <property type="entry name" value="PROTEIN KINASE DOMAIN-CONTAINING PROTEIN-RELATED"/>
    <property type="match status" value="1"/>
</dbReference>
<feature type="domain" description="Protein kinase" evidence="10">
    <location>
        <begin position="39"/>
        <end position="331"/>
    </location>
</feature>
<dbReference type="PANTHER" id="PTHR47634:SF9">
    <property type="entry name" value="PROTEIN KINASE DOMAIN-CONTAINING PROTEIN-RELATED"/>
    <property type="match status" value="1"/>
</dbReference>
<evidence type="ECO:0000313" key="11">
    <source>
        <dbReference type="EMBL" id="KAH0957828.1"/>
    </source>
</evidence>
<dbReference type="GO" id="GO:0050684">
    <property type="term" value="P:regulation of mRNA processing"/>
    <property type="evidence" value="ECO:0007669"/>
    <property type="project" value="TreeGrafter"/>
</dbReference>
<dbReference type="GO" id="GO:0005524">
    <property type="term" value="F:ATP binding"/>
    <property type="evidence" value="ECO:0007669"/>
    <property type="project" value="UniProtKB-UniRule"/>
</dbReference>
<feature type="binding site" evidence="9">
    <location>
        <position position="68"/>
    </location>
    <ligand>
        <name>ATP</name>
        <dbReference type="ChEBI" id="CHEBI:30616"/>
    </ligand>
</feature>
<dbReference type="RefSeq" id="XP_044715342.1">
    <property type="nucleotide sequence ID" value="XM_044869391.1"/>
</dbReference>
<evidence type="ECO:0000259" key="10">
    <source>
        <dbReference type="PROSITE" id="PS50011"/>
    </source>
</evidence>
<dbReference type="Gene3D" id="1.10.510.10">
    <property type="entry name" value="Transferase(Phosphotransferase) domain 1"/>
    <property type="match status" value="1"/>
</dbReference>
<dbReference type="EMBL" id="JAIZPD010000018">
    <property type="protein sequence ID" value="KAH0957828.1"/>
    <property type="molecule type" value="Genomic_DNA"/>
</dbReference>
<evidence type="ECO:0000256" key="4">
    <source>
        <dbReference type="ARBA" id="ARBA00022741"/>
    </source>
</evidence>
<dbReference type="InterPro" id="IPR017441">
    <property type="entry name" value="Protein_kinase_ATP_BS"/>
</dbReference>
<dbReference type="InterPro" id="IPR000719">
    <property type="entry name" value="Prot_kinase_dom"/>
</dbReference>
<protein>
    <recommendedName>
        <fullName evidence="1">non-specific serine/threonine protein kinase</fullName>
        <ecNumber evidence="1">2.7.11.1</ecNumber>
    </recommendedName>
</protein>
<comment type="catalytic activity">
    <reaction evidence="8">
        <text>L-seryl-[protein] + ATP = O-phospho-L-seryl-[protein] + ADP + H(+)</text>
        <dbReference type="Rhea" id="RHEA:17989"/>
        <dbReference type="Rhea" id="RHEA-COMP:9863"/>
        <dbReference type="Rhea" id="RHEA-COMP:11604"/>
        <dbReference type="ChEBI" id="CHEBI:15378"/>
        <dbReference type="ChEBI" id="CHEBI:29999"/>
        <dbReference type="ChEBI" id="CHEBI:30616"/>
        <dbReference type="ChEBI" id="CHEBI:83421"/>
        <dbReference type="ChEBI" id="CHEBI:456216"/>
        <dbReference type="EC" id="2.7.11.1"/>
    </reaction>
</comment>
<reference evidence="11" key="1">
    <citation type="submission" date="2021-09" db="EMBL/GenBank/DDBJ databases">
        <title>A high-quality genome of the endoparasitic fungus Hirsutella rhossiliensis with a comparison of Hirsutella genomes reveals transposable elements contributing to genome size variation.</title>
        <authorList>
            <person name="Lin R."/>
            <person name="Jiao Y."/>
            <person name="Sun X."/>
            <person name="Ling J."/>
            <person name="Xie B."/>
            <person name="Cheng X."/>
        </authorList>
    </citation>
    <scope>NUCLEOTIDE SEQUENCE</scope>
    <source>
        <strain evidence="11">HR02</strain>
    </source>
</reference>
<dbReference type="Gene3D" id="3.30.200.20">
    <property type="entry name" value="Phosphorylase Kinase, domain 1"/>
    <property type="match status" value="1"/>
</dbReference>
<evidence type="ECO:0000256" key="1">
    <source>
        <dbReference type="ARBA" id="ARBA00012513"/>
    </source>
</evidence>
<evidence type="ECO:0000256" key="5">
    <source>
        <dbReference type="ARBA" id="ARBA00022777"/>
    </source>
</evidence>
<gene>
    <name evidence="11" type="ORF">HRG_10921</name>
</gene>
<dbReference type="InterPro" id="IPR011009">
    <property type="entry name" value="Kinase-like_dom_sf"/>
</dbReference>
<dbReference type="GO" id="GO:0000245">
    <property type="term" value="P:spliceosomal complex assembly"/>
    <property type="evidence" value="ECO:0007669"/>
    <property type="project" value="TreeGrafter"/>
</dbReference>
<dbReference type="GeneID" id="68360049"/>
<organism evidence="11 12">
    <name type="scientific">Hirsutella rhossiliensis</name>
    <dbReference type="NCBI Taxonomy" id="111463"/>
    <lineage>
        <taxon>Eukaryota</taxon>
        <taxon>Fungi</taxon>
        <taxon>Dikarya</taxon>
        <taxon>Ascomycota</taxon>
        <taxon>Pezizomycotina</taxon>
        <taxon>Sordariomycetes</taxon>
        <taxon>Hypocreomycetidae</taxon>
        <taxon>Hypocreales</taxon>
        <taxon>Ophiocordycipitaceae</taxon>
        <taxon>Hirsutella</taxon>
    </lineage>
</organism>
<evidence type="ECO:0000256" key="2">
    <source>
        <dbReference type="ARBA" id="ARBA00022527"/>
    </source>
</evidence>
<comment type="catalytic activity">
    <reaction evidence="7">
        <text>L-threonyl-[protein] + ATP = O-phospho-L-threonyl-[protein] + ADP + H(+)</text>
        <dbReference type="Rhea" id="RHEA:46608"/>
        <dbReference type="Rhea" id="RHEA-COMP:11060"/>
        <dbReference type="Rhea" id="RHEA-COMP:11605"/>
        <dbReference type="ChEBI" id="CHEBI:15378"/>
        <dbReference type="ChEBI" id="CHEBI:30013"/>
        <dbReference type="ChEBI" id="CHEBI:30616"/>
        <dbReference type="ChEBI" id="CHEBI:61977"/>
        <dbReference type="ChEBI" id="CHEBI:456216"/>
        <dbReference type="EC" id="2.7.11.1"/>
    </reaction>
</comment>
<dbReference type="PROSITE" id="PS00107">
    <property type="entry name" value="PROTEIN_KINASE_ATP"/>
    <property type="match status" value="1"/>
</dbReference>
<evidence type="ECO:0000256" key="8">
    <source>
        <dbReference type="ARBA" id="ARBA00048679"/>
    </source>
</evidence>
<evidence type="ECO:0000256" key="3">
    <source>
        <dbReference type="ARBA" id="ARBA00022679"/>
    </source>
</evidence>
<accession>A0A9P8SCN7</accession>
<dbReference type="SMART" id="SM00220">
    <property type="entry name" value="S_TKc"/>
    <property type="match status" value="1"/>
</dbReference>